<dbReference type="Proteomes" id="UP000092993">
    <property type="component" value="Unassembled WGS sequence"/>
</dbReference>
<gene>
    <name evidence="2" type="ORF">A0H81_05739</name>
</gene>
<reference evidence="2 3" key="1">
    <citation type="submission" date="2016-03" db="EMBL/GenBank/DDBJ databases">
        <title>Whole genome sequencing of Grifola frondosa 9006-11.</title>
        <authorList>
            <person name="Min B."/>
            <person name="Park H."/>
            <person name="Kim J.-G."/>
            <person name="Cho H."/>
            <person name="Oh Y.-L."/>
            <person name="Kong W.-S."/>
            <person name="Choi I.-G."/>
        </authorList>
    </citation>
    <scope>NUCLEOTIDE SEQUENCE [LARGE SCALE GENOMIC DNA]</scope>
    <source>
        <strain evidence="2 3">9006-11</strain>
    </source>
</reference>
<dbReference type="PANTHER" id="PTHR40465">
    <property type="entry name" value="CHROMOSOME 1, WHOLE GENOME SHOTGUN SEQUENCE"/>
    <property type="match status" value="1"/>
</dbReference>
<keyword evidence="1" id="KW-1133">Transmembrane helix</keyword>
<dbReference type="STRING" id="5627.A0A1C7MID5"/>
<keyword evidence="1" id="KW-0812">Transmembrane</keyword>
<protein>
    <submittedName>
        <fullName evidence="2">Uncharacterized protein</fullName>
    </submittedName>
</protein>
<dbReference type="AlphaFoldDB" id="A0A1C7MID5"/>
<evidence type="ECO:0000256" key="1">
    <source>
        <dbReference type="SAM" id="Phobius"/>
    </source>
</evidence>
<evidence type="ECO:0000313" key="3">
    <source>
        <dbReference type="Proteomes" id="UP000092993"/>
    </source>
</evidence>
<dbReference type="EMBL" id="LUGG01000005">
    <property type="protein sequence ID" value="OBZ74774.1"/>
    <property type="molecule type" value="Genomic_DNA"/>
</dbReference>
<feature type="transmembrane region" description="Helical" evidence="1">
    <location>
        <begin position="176"/>
        <end position="196"/>
    </location>
</feature>
<feature type="transmembrane region" description="Helical" evidence="1">
    <location>
        <begin position="292"/>
        <end position="314"/>
    </location>
</feature>
<keyword evidence="1" id="KW-0472">Membrane</keyword>
<evidence type="ECO:0000313" key="2">
    <source>
        <dbReference type="EMBL" id="OBZ74774.1"/>
    </source>
</evidence>
<keyword evidence="3" id="KW-1185">Reference proteome</keyword>
<feature type="transmembrane region" description="Helical" evidence="1">
    <location>
        <begin position="203"/>
        <end position="226"/>
    </location>
</feature>
<proteinExistence type="predicted"/>
<comment type="caution">
    <text evidence="2">The sequence shown here is derived from an EMBL/GenBank/DDBJ whole genome shotgun (WGS) entry which is preliminary data.</text>
</comment>
<dbReference type="PANTHER" id="PTHR40465:SF1">
    <property type="entry name" value="DUF6534 DOMAIN-CONTAINING PROTEIN"/>
    <property type="match status" value="1"/>
</dbReference>
<sequence length="397" mass="43921">MLSSTLTTRRHQHCLAGFDILNAIVIVSLNQEGSEVLRDTAHGGLDEVDITTMTAANGFVSAKPAKDMSLKLRPVLDKMTAPADNPIILNLTDSFGSMLVGQFLSCVVWGINCVQLFWYFSVYVADPLSTKALVIFLWLMDTVDHILMLQGIWRPTISHWGSVVELGKLPPAQTHHVWTTAVVGVGVQMFFIYRVYALCGKRLLLPAILGLFCLYQLVVTVVYLVLVFRNGTLDYLGTPKILALQISDQGYAEMDKLTPNDLPSNTGHHQHQSVDRSRGLIDFCLLAAHPHGFLYCIMEMPLSALYLSSFLGNLNARRFVKEKTMDFNEFMSVLPEELFSQHNESGSSDVVVLGRLGTGGSSTARGTDPESGTLPRIKVETSQITKTDEDFTFTKSN</sequence>
<dbReference type="OrthoDB" id="3063206at2759"/>
<name>A0A1C7MID5_GRIFR</name>
<organism evidence="2 3">
    <name type="scientific">Grifola frondosa</name>
    <name type="common">Maitake</name>
    <name type="synonym">Polyporus frondosus</name>
    <dbReference type="NCBI Taxonomy" id="5627"/>
    <lineage>
        <taxon>Eukaryota</taxon>
        <taxon>Fungi</taxon>
        <taxon>Dikarya</taxon>
        <taxon>Basidiomycota</taxon>
        <taxon>Agaricomycotina</taxon>
        <taxon>Agaricomycetes</taxon>
        <taxon>Polyporales</taxon>
        <taxon>Grifolaceae</taxon>
        <taxon>Grifola</taxon>
    </lineage>
</organism>
<dbReference type="OMA" id="TIECFRY"/>
<accession>A0A1C7MID5</accession>